<reference evidence="3 4" key="1">
    <citation type="submission" date="2018-05" db="EMBL/GenBank/DDBJ databases">
        <title>Genetic diversity of glacier-inhabiting Cryobacterium bacteria in China and description of Cryobacterium mengkeensis sp. nov. and Arthrobacter glacialis sp. nov.</title>
        <authorList>
            <person name="Liu Q."/>
            <person name="Xin Y.-H."/>
        </authorList>
    </citation>
    <scope>NUCLEOTIDE SEQUENCE [LARGE SCALE GENOMIC DNA]</scope>
    <source>
        <strain evidence="3 4">LI2</strain>
    </source>
</reference>
<dbReference type="AlphaFoldDB" id="A0A2V5LS92"/>
<feature type="region of interest" description="Disordered" evidence="1">
    <location>
        <begin position="64"/>
        <end position="93"/>
    </location>
</feature>
<evidence type="ECO:0000313" key="4">
    <source>
        <dbReference type="Proteomes" id="UP000247832"/>
    </source>
</evidence>
<proteinExistence type="predicted"/>
<comment type="caution">
    <text evidence="3">The sequence shown here is derived from an EMBL/GenBank/DDBJ whole genome shotgun (WGS) entry which is preliminary data.</text>
</comment>
<evidence type="ECO:0000313" key="3">
    <source>
        <dbReference type="EMBL" id="PYI64496.1"/>
    </source>
</evidence>
<gene>
    <name evidence="3" type="ORF">CVV68_21810</name>
</gene>
<dbReference type="EMBL" id="QJVD01000049">
    <property type="protein sequence ID" value="PYI64496.1"/>
    <property type="molecule type" value="Genomic_DNA"/>
</dbReference>
<accession>A0A2V5LS92</accession>
<sequence>MVDLQKFENAHYLTVTEVALAMRVSKMTVYRLLHAGELPAVPFGRSYRVPEEGMEEYLAAEQHATTTVNPPPSPQQTGPAQVAVISPGPLPLP</sequence>
<dbReference type="NCBIfam" id="TIGR01764">
    <property type="entry name" value="excise"/>
    <property type="match status" value="1"/>
</dbReference>
<organism evidence="3 4">
    <name type="scientific">Arthrobacter livingstonensis</name>
    <dbReference type="NCBI Taxonomy" id="670078"/>
    <lineage>
        <taxon>Bacteria</taxon>
        <taxon>Bacillati</taxon>
        <taxon>Actinomycetota</taxon>
        <taxon>Actinomycetes</taxon>
        <taxon>Micrococcales</taxon>
        <taxon>Micrococcaceae</taxon>
        <taxon>Arthrobacter</taxon>
    </lineage>
</organism>
<dbReference type="InterPro" id="IPR010093">
    <property type="entry name" value="SinI_DNA-bd"/>
</dbReference>
<dbReference type="Proteomes" id="UP000247832">
    <property type="component" value="Unassembled WGS sequence"/>
</dbReference>
<feature type="domain" description="Helix-turn-helix" evidence="2">
    <location>
        <begin position="12"/>
        <end position="60"/>
    </location>
</feature>
<protein>
    <recommendedName>
        <fullName evidence="2">Helix-turn-helix domain-containing protein</fullName>
    </recommendedName>
</protein>
<keyword evidence="4" id="KW-1185">Reference proteome</keyword>
<evidence type="ECO:0000256" key="1">
    <source>
        <dbReference type="SAM" id="MobiDB-lite"/>
    </source>
</evidence>
<name>A0A2V5LS92_9MICC</name>
<dbReference type="GO" id="GO:0003677">
    <property type="term" value="F:DNA binding"/>
    <property type="evidence" value="ECO:0007669"/>
    <property type="project" value="InterPro"/>
</dbReference>
<dbReference type="OrthoDB" id="1853825at2"/>
<dbReference type="InterPro" id="IPR041657">
    <property type="entry name" value="HTH_17"/>
</dbReference>
<dbReference type="Pfam" id="PF12728">
    <property type="entry name" value="HTH_17"/>
    <property type="match status" value="1"/>
</dbReference>
<evidence type="ECO:0000259" key="2">
    <source>
        <dbReference type="Pfam" id="PF12728"/>
    </source>
</evidence>